<evidence type="ECO:0000313" key="9">
    <source>
        <dbReference type="EMBL" id="PHH03427.1"/>
    </source>
</evidence>
<evidence type="ECO:0000256" key="5">
    <source>
        <dbReference type="ARBA" id="ARBA00073615"/>
    </source>
</evidence>
<evidence type="ECO:0000259" key="6">
    <source>
        <dbReference type="PROSITE" id="PS50404"/>
    </source>
</evidence>
<dbReference type="OrthoDB" id="5958450at2"/>
<feature type="domain" description="GST C-terminal" evidence="7">
    <location>
        <begin position="88"/>
        <end position="208"/>
    </location>
</feature>
<comment type="catalytic activity">
    <reaction evidence="4">
        <text>RX + glutathione = an S-substituted glutathione + a halide anion + H(+)</text>
        <dbReference type="Rhea" id="RHEA:16437"/>
        <dbReference type="ChEBI" id="CHEBI:15378"/>
        <dbReference type="ChEBI" id="CHEBI:16042"/>
        <dbReference type="ChEBI" id="CHEBI:17792"/>
        <dbReference type="ChEBI" id="CHEBI:57925"/>
        <dbReference type="ChEBI" id="CHEBI:90779"/>
        <dbReference type="EC" id="2.5.1.18"/>
    </reaction>
</comment>
<dbReference type="SFLD" id="SFLDS00019">
    <property type="entry name" value="Glutathione_Transferase_(cytos"/>
    <property type="match status" value="1"/>
</dbReference>
<proteinExistence type="inferred from homology"/>
<feature type="domain" description="GST N-terminal" evidence="6">
    <location>
        <begin position="1"/>
        <end position="83"/>
    </location>
</feature>
<dbReference type="CDD" id="cd03047">
    <property type="entry name" value="GST_N_2"/>
    <property type="match status" value="1"/>
</dbReference>
<comment type="similarity">
    <text evidence="1">Belongs to the GST superfamily.</text>
</comment>
<dbReference type="InterPro" id="IPR036282">
    <property type="entry name" value="Glutathione-S-Trfase_C_sf"/>
</dbReference>
<dbReference type="EMBL" id="PDLK01000002">
    <property type="protein sequence ID" value="PHH03427.1"/>
    <property type="molecule type" value="Genomic_DNA"/>
</dbReference>
<dbReference type="AlphaFoldDB" id="A0A2C5T5D7"/>
<dbReference type="RefSeq" id="WP_032617244.1">
    <property type="nucleotide sequence ID" value="NZ_CBCYJT010000006.1"/>
</dbReference>
<evidence type="ECO:0000256" key="1">
    <source>
        <dbReference type="ARBA" id="ARBA00007409"/>
    </source>
</evidence>
<evidence type="ECO:0000313" key="10">
    <source>
        <dbReference type="Proteomes" id="UP000222768"/>
    </source>
</evidence>
<evidence type="ECO:0000313" key="11">
    <source>
        <dbReference type="Proteomes" id="UP001357437"/>
    </source>
</evidence>
<dbReference type="Pfam" id="PF02798">
    <property type="entry name" value="GST_N"/>
    <property type="match status" value="1"/>
</dbReference>
<dbReference type="EMBL" id="JAYMCU010000010">
    <property type="protein sequence ID" value="MEC3936163.1"/>
    <property type="molecule type" value="Genomic_DNA"/>
</dbReference>
<dbReference type="SFLD" id="SFLDG01150">
    <property type="entry name" value="Main.1:_Beta-like"/>
    <property type="match status" value="1"/>
</dbReference>
<dbReference type="Proteomes" id="UP001357437">
    <property type="component" value="Unassembled WGS sequence"/>
</dbReference>
<organism evidence="9 10">
    <name type="scientific">Leclercia adecarboxylata</name>
    <dbReference type="NCBI Taxonomy" id="83655"/>
    <lineage>
        <taxon>Bacteria</taxon>
        <taxon>Pseudomonadati</taxon>
        <taxon>Pseudomonadota</taxon>
        <taxon>Gammaproteobacteria</taxon>
        <taxon>Enterobacterales</taxon>
        <taxon>Enterobacteriaceae</taxon>
        <taxon>Leclercia</taxon>
    </lineage>
</organism>
<keyword evidence="3 9" id="KW-0808">Transferase</keyword>
<dbReference type="EC" id="2.5.1.18" evidence="2"/>
<dbReference type="PROSITE" id="PS50404">
    <property type="entry name" value="GST_NTER"/>
    <property type="match status" value="1"/>
</dbReference>
<protein>
    <recommendedName>
        <fullName evidence="5">Glutathione S-transferase GstB</fullName>
        <ecNumber evidence="2">2.5.1.18</ecNumber>
    </recommendedName>
</protein>
<dbReference type="FunFam" id="1.20.1050.10:FF:000013">
    <property type="entry name" value="Glutathione S-transferase GstB"/>
    <property type="match status" value="1"/>
</dbReference>
<dbReference type="Proteomes" id="UP000222768">
    <property type="component" value="Unassembled WGS sequence"/>
</dbReference>
<gene>
    <name evidence="9" type="ORF">CRX53_05330</name>
    <name evidence="8" type="ORF">VOF76_08285</name>
</gene>
<evidence type="ECO:0000256" key="4">
    <source>
        <dbReference type="ARBA" id="ARBA00047960"/>
    </source>
</evidence>
<sequence>MITLWGRNNSTNVKKVIWTLEELDLPFKQIMAGLEHGVNKEAEYLAMNPNGLVPLLRDDETDLTLWESNAIVRYLAAQYGQNRLWIDAPAKRAVGEKWMDWANQTLSPAHRVILMGLVRTPEARRDYAAIDAAKATCESLFAMMDEALAAQPWFSGDEFGVGDIAVAPFVWNLTNVGLEWAPRPHLARWLANLSERPAYRSVVMIPVT</sequence>
<dbReference type="GeneID" id="30333320"/>
<dbReference type="PANTHER" id="PTHR44051:SF19">
    <property type="entry name" value="DISULFIDE-BOND OXIDOREDUCTASE YFCG"/>
    <property type="match status" value="1"/>
</dbReference>
<name>A0A2C5T5D7_9ENTR</name>
<dbReference type="PROSITE" id="PS50405">
    <property type="entry name" value="GST_CTER"/>
    <property type="match status" value="1"/>
</dbReference>
<dbReference type="SUPFAM" id="SSF47616">
    <property type="entry name" value="GST C-terminal domain-like"/>
    <property type="match status" value="1"/>
</dbReference>
<dbReference type="GO" id="GO:0004364">
    <property type="term" value="F:glutathione transferase activity"/>
    <property type="evidence" value="ECO:0007669"/>
    <property type="project" value="UniProtKB-EC"/>
</dbReference>
<reference evidence="8 11" key="3">
    <citation type="submission" date="2024-01" db="EMBL/GenBank/DDBJ databases">
        <title>Comparative Genomics of Leclercia adecarboxylata Strains Isolated from Several Sources.</title>
        <authorList>
            <person name="Yescas-Zazueta V."/>
            <person name="Balbuena-Alonso M.G."/>
            <person name="Valencia D."/>
            <person name="Mendez-Pfeiffer P.A."/>
            <person name="Ballesteros-Monrreal M.G."/>
            <person name="Rocha-Gracia R.D.C."/>
            <person name="Barrios-Villa E."/>
        </authorList>
    </citation>
    <scope>NUCLEOTIDE SEQUENCE [LARGE SCALE GENOMIC DNA]</scope>
    <source>
        <strain evidence="8 11">33MEM</strain>
    </source>
</reference>
<evidence type="ECO:0000256" key="2">
    <source>
        <dbReference type="ARBA" id="ARBA00012452"/>
    </source>
</evidence>
<evidence type="ECO:0000313" key="8">
    <source>
        <dbReference type="EMBL" id="MEC3936163.1"/>
    </source>
</evidence>
<accession>A0A2C5T5D7</accession>
<dbReference type="SFLD" id="SFLDG00358">
    <property type="entry name" value="Main_(cytGST)"/>
    <property type="match status" value="1"/>
</dbReference>
<comment type="caution">
    <text evidence="9">The sequence shown here is derived from an EMBL/GenBank/DDBJ whole genome shotgun (WGS) entry which is preliminary data.</text>
</comment>
<dbReference type="FunFam" id="3.40.30.10:FF:000039">
    <property type="entry name" value="Glutathione S-transferase domain"/>
    <property type="match status" value="1"/>
</dbReference>
<evidence type="ECO:0000256" key="3">
    <source>
        <dbReference type="ARBA" id="ARBA00022679"/>
    </source>
</evidence>
<dbReference type="InterPro" id="IPR040079">
    <property type="entry name" value="Glutathione_S-Trfase"/>
</dbReference>
<dbReference type="InterPro" id="IPR036249">
    <property type="entry name" value="Thioredoxin-like_sf"/>
</dbReference>
<keyword evidence="11" id="KW-1185">Reference proteome</keyword>
<dbReference type="KEGG" id="lax:APT61_15450"/>
<reference evidence="9" key="1">
    <citation type="submission" date="2017-09" db="EMBL/GenBank/DDBJ databases">
        <title>FDA dAtabase for Regulatory Grade micrObial Sequences (FDA-ARGOS): Supporting development and validation of Infectious Disease Dx tests.</title>
        <authorList>
            <person name="Minogue T."/>
            <person name="Wolcott M."/>
            <person name="Wasieloski L."/>
            <person name="Aguilar W."/>
            <person name="Moore D."/>
            <person name="Tallon L.J."/>
            <person name="Sadzewicz L."/>
            <person name="Ott S."/>
            <person name="Zhao X."/>
            <person name="Nagaraj S."/>
            <person name="Vavikolanu K."/>
            <person name="Aluvathingal J."/>
            <person name="Nadendla S."/>
            <person name="Sichtig H."/>
        </authorList>
    </citation>
    <scope>NUCLEOTIDE SEQUENCE</scope>
    <source>
        <strain evidence="9">FDAARGOS_404</strain>
    </source>
</reference>
<reference evidence="10" key="2">
    <citation type="submission" date="2017-09" db="EMBL/GenBank/DDBJ databases">
        <title>FDA dAtabase for Regulatory Grade micrObial Sequences (FDA-ARGOS): Supporting development and validation of Infectious Disease Dx tests.</title>
        <authorList>
            <person name="Minogue T."/>
            <person name="Wolcott M."/>
            <person name="Wasieloski L."/>
            <person name="Aguilar W."/>
            <person name="Moore D."/>
            <person name="Tallon L."/>
            <person name="Sadzewicz L."/>
            <person name="Ott S."/>
            <person name="Zhao X."/>
            <person name="Nagaraj S."/>
            <person name="Vavikolanu K."/>
            <person name="Aluvathingal J."/>
            <person name="Nadendla S."/>
            <person name="Sichtig H."/>
        </authorList>
    </citation>
    <scope>NUCLEOTIDE SEQUENCE [LARGE SCALE GENOMIC DNA]</scope>
    <source>
        <strain evidence="10">FDAARGOS_404</strain>
    </source>
</reference>
<dbReference type="PANTHER" id="PTHR44051">
    <property type="entry name" value="GLUTATHIONE S-TRANSFERASE-RELATED"/>
    <property type="match status" value="1"/>
</dbReference>
<dbReference type="Gene3D" id="3.40.30.10">
    <property type="entry name" value="Glutaredoxin"/>
    <property type="match status" value="1"/>
</dbReference>
<evidence type="ECO:0000259" key="7">
    <source>
        <dbReference type="PROSITE" id="PS50405"/>
    </source>
</evidence>
<dbReference type="InterPro" id="IPR004045">
    <property type="entry name" value="Glutathione_S-Trfase_N"/>
</dbReference>
<dbReference type="SUPFAM" id="SSF52833">
    <property type="entry name" value="Thioredoxin-like"/>
    <property type="match status" value="1"/>
</dbReference>
<dbReference type="InterPro" id="IPR010987">
    <property type="entry name" value="Glutathione-S-Trfase_C-like"/>
</dbReference>
<dbReference type="Pfam" id="PF13410">
    <property type="entry name" value="GST_C_2"/>
    <property type="match status" value="1"/>
</dbReference>
<dbReference type="Gene3D" id="1.20.1050.10">
    <property type="match status" value="1"/>
</dbReference>